<dbReference type="PANTHER" id="PTHR11487">
    <property type="entry name" value="THIOESTERASE"/>
    <property type="match status" value="1"/>
</dbReference>
<evidence type="ECO:0000313" key="4">
    <source>
        <dbReference type="EMBL" id="MFC6092980.1"/>
    </source>
</evidence>
<dbReference type="InterPro" id="IPR020802">
    <property type="entry name" value="TesA-like"/>
</dbReference>
<dbReference type="InterPro" id="IPR001031">
    <property type="entry name" value="Thioesterase"/>
</dbReference>
<dbReference type="SMART" id="SM00824">
    <property type="entry name" value="PKS_TE"/>
    <property type="match status" value="1"/>
</dbReference>
<comment type="caution">
    <text evidence="4">The sequence shown here is derived from an EMBL/GenBank/DDBJ whole genome shotgun (WGS) entry which is preliminary data.</text>
</comment>
<organism evidence="4 5">
    <name type="scientific">Saccharothrix lopnurensis</name>
    <dbReference type="NCBI Taxonomy" id="1670621"/>
    <lineage>
        <taxon>Bacteria</taxon>
        <taxon>Bacillati</taxon>
        <taxon>Actinomycetota</taxon>
        <taxon>Actinomycetes</taxon>
        <taxon>Pseudonocardiales</taxon>
        <taxon>Pseudonocardiaceae</taxon>
        <taxon>Saccharothrix</taxon>
    </lineage>
</organism>
<keyword evidence="2" id="KW-0378">Hydrolase</keyword>
<dbReference type="Proteomes" id="UP001596220">
    <property type="component" value="Unassembled WGS sequence"/>
</dbReference>
<accession>A0ABW1PBH8</accession>
<dbReference type="InterPro" id="IPR029058">
    <property type="entry name" value="AB_hydrolase_fold"/>
</dbReference>
<feature type="domain" description="Thioesterase TesA-like" evidence="3">
    <location>
        <begin position="24"/>
        <end position="246"/>
    </location>
</feature>
<sequence length="255" mass="27201">MRLPADRSRWLVPGQARPGAPRLYCFPHGGGSAAEYARWGAALPGFEVHAVHLPGRGARPAEPPLTDLDSLVAALVRAVPFGVTGPYAFFGHSLGALVAHEVSRVLWEAGEAPPGHVVVSAFPAPSRVRVTAPVHDLPTQELVTEVARRHGGLPPEVLASPALRALTANALRADYRVLETYAWRPGPPVPVPLTVFAGRDDGISEAELRAWGAHTTEPVDVRLFPGGHFYLREDTPAVQRALAGALTRPRRAVGV</sequence>
<dbReference type="RefSeq" id="WP_380639719.1">
    <property type="nucleotide sequence ID" value="NZ_JBHSQO010000036.1"/>
</dbReference>
<evidence type="ECO:0000259" key="3">
    <source>
        <dbReference type="SMART" id="SM00824"/>
    </source>
</evidence>
<protein>
    <submittedName>
        <fullName evidence="4">Thioesterase II family protein</fullName>
    </submittedName>
</protein>
<name>A0ABW1PBH8_9PSEU</name>
<comment type="similarity">
    <text evidence="1">Belongs to the thioesterase family.</text>
</comment>
<gene>
    <name evidence="4" type="ORF">ACFP3R_27220</name>
</gene>
<evidence type="ECO:0000256" key="1">
    <source>
        <dbReference type="ARBA" id="ARBA00007169"/>
    </source>
</evidence>
<dbReference type="PANTHER" id="PTHR11487:SF0">
    <property type="entry name" value="S-ACYL FATTY ACID SYNTHASE THIOESTERASE, MEDIUM CHAIN"/>
    <property type="match status" value="1"/>
</dbReference>
<dbReference type="Gene3D" id="3.40.50.1820">
    <property type="entry name" value="alpha/beta hydrolase"/>
    <property type="match status" value="1"/>
</dbReference>
<dbReference type="Pfam" id="PF00975">
    <property type="entry name" value="Thioesterase"/>
    <property type="match status" value="1"/>
</dbReference>
<dbReference type="InterPro" id="IPR012223">
    <property type="entry name" value="TEII"/>
</dbReference>
<dbReference type="SUPFAM" id="SSF53474">
    <property type="entry name" value="alpha/beta-Hydrolases"/>
    <property type="match status" value="1"/>
</dbReference>
<evidence type="ECO:0000256" key="2">
    <source>
        <dbReference type="ARBA" id="ARBA00022801"/>
    </source>
</evidence>
<evidence type="ECO:0000313" key="5">
    <source>
        <dbReference type="Proteomes" id="UP001596220"/>
    </source>
</evidence>
<dbReference type="EMBL" id="JBHSQO010000036">
    <property type="protein sequence ID" value="MFC6092980.1"/>
    <property type="molecule type" value="Genomic_DNA"/>
</dbReference>
<proteinExistence type="inferred from homology"/>
<reference evidence="5" key="1">
    <citation type="journal article" date="2019" name="Int. J. Syst. Evol. Microbiol.">
        <title>The Global Catalogue of Microorganisms (GCM) 10K type strain sequencing project: providing services to taxonomists for standard genome sequencing and annotation.</title>
        <authorList>
            <consortium name="The Broad Institute Genomics Platform"/>
            <consortium name="The Broad Institute Genome Sequencing Center for Infectious Disease"/>
            <person name="Wu L."/>
            <person name="Ma J."/>
        </authorList>
    </citation>
    <scope>NUCLEOTIDE SEQUENCE [LARGE SCALE GENOMIC DNA]</scope>
    <source>
        <strain evidence="5">CGMCC 4.7246</strain>
    </source>
</reference>
<keyword evidence="5" id="KW-1185">Reference proteome</keyword>